<dbReference type="GO" id="GO:0005975">
    <property type="term" value="P:carbohydrate metabolic process"/>
    <property type="evidence" value="ECO:0007669"/>
    <property type="project" value="InterPro"/>
</dbReference>
<dbReference type="InterPro" id="IPR017853">
    <property type="entry name" value="GH"/>
</dbReference>
<dbReference type="SUPFAM" id="SSF49785">
    <property type="entry name" value="Galactose-binding domain-like"/>
    <property type="match status" value="1"/>
</dbReference>
<keyword evidence="2 7" id="KW-0378">Hydrolase</keyword>
<dbReference type="GO" id="GO:0004553">
    <property type="term" value="F:hydrolase activity, hydrolyzing O-glycosyl compounds"/>
    <property type="evidence" value="ECO:0007669"/>
    <property type="project" value="InterPro"/>
</dbReference>
<dbReference type="PROSITE" id="PS51257">
    <property type="entry name" value="PROKAR_LIPOPROTEIN"/>
    <property type="match status" value="1"/>
</dbReference>
<dbReference type="InterPro" id="IPR006102">
    <property type="entry name" value="Ig-like_GH2"/>
</dbReference>
<dbReference type="InterPro" id="IPR036156">
    <property type="entry name" value="Beta-gal/glucu_dom_sf"/>
</dbReference>
<dbReference type="Pfam" id="PF22666">
    <property type="entry name" value="Glyco_hydro_2_N2"/>
    <property type="match status" value="1"/>
</dbReference>
<sequence length="609" mass="69176">MSRIVYLLPLLFFLGCQQPPDQENPPEWQPQAVSLMTRWAEDLAPATAHQEYPRPQLVREQWLNLNGLWDYAITDQESGMPMQYSGKILVPFPVESALSGVKEMVQPNQKLWYHRTFQLPEEWEAEQLLLHFGAVDWEATVWLNGQKVGEHRGGYDPFTLEIMGATSAKNVHELVVEVRDPTDEGKQPMGKQTLNPRGIWYTPTTGIWQTVWLEPVPESYIERIKLTPDIDEETLTVSVQTNDEATASDLRIIASGDGQEVATQQGSDNLPTSLSITSPNLWSPDNPFLYDLTIELLDAEGNVVDAVQSYFGMRKISIEQADDGYQRLFLNNEALFQIGPLDQGFWPDGLYTAPSDDALKYDIEVTKQLGFNMARKHVKVEPDRWYYWCDKLGLLVWQDMPSGDERVRRDGQEIQRTPESAEQFELELQEMMDDFYNHPSIVMWVIFNEGWGQYETARITEWAQQHDPTRPINAASGWLDTGAGDISDMHSYPGPDMPDTEEVRVAVLGEFGGQALAIPDHLWVTDLSKAPTHFKTSSSADSLLHAYQLLYRPLDSLRKKGLAAAVYTQTTDVESEVNGLLTYDREVIKMDVDTLAATHRSLYEESTKP</sequence>
<dbReference type="InterPro" id="IPR051913">
    <property type="entry name" value="GH2_Domain-Containing"/>
</dbReference>
<dbReference type="PANTHER" id="PTHR42732:SF2">
    <property type="entry name" value="BETA-MANNOSIDASE"/>
    <property type="match status" value="1"/>
</dbReference>
<dbReference type="InterPro" id="IPR008979">
    <property type="entry name" value="Galactose-bd-like_sf"/>
</dbReference>
<gene>
    <name evidence="7" type="ORF">K4G66_18305</name>
</gene>
<accession>A0AA49GNI3</accession>
<dbReference type="Gene3D" id="2.60.120.260">
    <property type="entry name" value="Galactose-binding domain-like"/>
    <property type="match status" value="1"/>
</dbReference>
<evidence type="ECO:0000259" key="4">
    <source>
        <dbReference type="Pfam" id="PF00703"/>
    </source>
</evidence>
<dbReference type="Gene3D" id="2.60.40.10">
    <property type="entry name" value="Immunoglobulins"/>
    <property type="match status" value="1"/>
</dbReference>
<dbReference type="Pfam" id="PF00703">
    <property type="entry name" value="Glyco_hydro_2"/>
    <property type="match status" value="1"/>
</dbReference>
<organism evidence="7">
    <name type="scientific">Roseihalotalea indica</name>
    <dbReference type="NCBI Taxonomy" id="2867963"/>
    <lineage>
        <taxon>Bacteria</taxon>
        <taxon>Pseudomonadati</taxon>
        <taxon>Bacteroidota</taxon>
        <taxon>Cytophagia</taxon>
        <taxon>Cytophagales</taxon>
        <taxon>Catalimonadaceae</taxon>
        <taxon>Roseihalotalea</taxon>
    </lineage>
</organism>
<dbReference type="PANTHER" id="PTHR42732">
    <property type="entry name" value="BETA-GALACTOSIDASE"/>
    <property type="match status" value="1"/>
</dbReference>
<dbReference type="Pfam" id="PF02836">
    <property type="entry name" value="Glyco_hydro_2_C"/>
    <property type="match status" value="1"/>
</dbReference>
<dbReference type="AlphaFoldDB" id="A0AA49GNI3"/>
<feature type="domain" description="Glycoside hydrolase family 2 immunoglobulin-like beta-sandwich" evidence="4">
    <location>
        <begin position="220"/>
        <end position="314"/>
    </location>
</feature>
<evidence type="ECO:0000256" key="1">
    <source>
        <dbReference type="ARBA" id="ARBA00007401"/>
    </source>
</evidence>
<dbReference type="InterPro" id="IPR013783">
    <property type="entry name" value="Ig-like_fold"/>
</dbReference>
<feature type="domain" description="Beta-mannosidase-like galactose-binding" evidence="6">
    <location>
        <begin position="108"/>
        <end position="191"/>
    </location>
</feature>
<keyword evidence="3" id="KW-0326">Glycosidase</keyword>
<dbReference type="EMBL" id="CP120682">
    <property type="protein sequence ID" value="WKN34334.1"/>
    <property type="molecule type" value="Genomic_DNA"/>
</dbReference>
<dbReference type="SUPFAM" id="SSF51445">
    <property type="entry name" value="(Trans)glycosidases"/>
    <property type="match status" value="1"/>
</dbReference>
<evidence type="ECO:0000259" key="6">
    <source>
        <dbReference type="Pfam" id="PF22666"/>
    </source>
</evidence>
<evidence type="ECO:0000256" key="3">
    <source>
        <dbReference type="ARBA" id="ARBA00023295"/>
    </source>
</evidence>
<dbReference type="InterPro" id="IPR006103">
    <property type="entry name" value="Glyco_hydro_2_cat"/>
</dbReference>
<reference evidence="7" key="1">
    <citation type="journal article" date="2023" name="Comput. Struct. Biotechnol. J.">
        <title>Discovery of a novel marine Bacteroidetes with a rich repertoire of carbohydrate-active enzymes.</title>
        <authorList>
            <person name="Chen B."/>
            <person name="Liu G."/>
            <person name="Chen Q."/>
            <person name="Wang H."/>
            <person name="Liu L."/>
            <person name="Tang K."/>
        </authorList>
    </citation>
    <scope>NUCLEOTIDE SEQUENCE</scope>
    <source>
        <strain evidence="7">TK19036</strain>
    </source>
</reference>
<dbReference type="SUPFAM" id="SSF49303">
    <property type="entry name" value="beta-Galactosidase/glucuronidase domain"/>
    <property type="match status" value="1"/>
</dbReference>
<reference evidence="7" key="2">
    <citation type="journal article" date="2024" name="Antonie Van Leeuwenhoek">
        <title>Roseihalotalea indica gen. nov., sp. nov., a halophilic Bacteroidetes from mesopelagic Southwest Indian Ocean with higher carbohydrate metabolic potential.</title>
        <authorList>
            <person name="Chen B."/>
            <person name="Zhang M."/>
            <person name="Lin D."/>
            <person name="Ye J."/>
            <person name="Tang K."/>
        </authorList>
    </citation>
    <scope>NUCLEOTIDE SEQUENCE</scope>
    <source>
        <strain evidence="7">TK19036</strain>
    </source>
</reference>
<dbReference type="Gene3D" id="3.20.20.80">
    <property type="entry name" value="Glycosidases"/>
    <property type="match status" value="1"/>
</dbReference>
<evidence type="ECO:0000313" key="7">
    <source>
        <dbReference type="EMBL" id="WKN34334.1"/>
    </source>
</evidence>
<protein>
    <submittedName>
        <fullName evidence="7">Glycoside hydrolase family 2 TIM barrel-domain containing protein</fullName>
    </submittedName>
</protein>
<evidence type="ECO:0000259" key="5">
    <source>
        <dbReference type="Pfam" id="PF02836"/>
    </source>
</evidence>
<comment type="similarity">
    <text evidence="1">Belongs to the glycosyl hydrolase 2 family.</text>
</comment>
<evidence type="ECO:0000256" key="2">
    <source>
        <dbReference type="ARBA" id="ARBA00022801"/>
    </source>
</evidence>
<proteinExistence type="inferred from homology"/>
<feature type="domain" description="Glycoside hydrolase family 2 catalytic" evidence="5">
    <location>
        <begin position="357"/>
        <end position="496"/>
    </location>
</feature>
<dbReference type="InterPro" id="IPR054593">
    <property type="entry name" value="Beta-mannosidase-like_N2"/>
</dbReference>
<name>A0AA49GNI3_9BACT</name>